<proteinExistence type="predicted"/>
<feature type="transmembrane region" description="Helical" evidence="1">
    <location>
        <begin position="101"/>
        <end position="118"/>
    </location>
</feature>
<evidence type="ECO:0000313" key="2">
    <source>
        <dbReference type="EMBL" id="QUC07746.1"/>
    </source>
</evidence>
<keyword evidence="3" id="KW-1185">Reference proteome</keyword>
<feature type="transmembrane region" description="Helical" evidence="1">
    <location>
        <begin position="125"/>
        <end position="143"/>
    </location>
</feature>
<sequence>MNRTRGSRHSQGWVPNHHGAWAMLVMPYLTGLVWAIGAGRFSWALVLLAPVWVIGYFAFFAAATWLKSAFKPRYRRAVVTYSMITVVLGVLLLILMPSWWAWGLVFGPLTGIGLWEAWRRRERSMLSGLVTVLAACALPLVLGSEGPLSLGGLPVLLGISLACFGYFFGTVFYVKTNVRERGHVAYIVYSVSWHAACTVLFAVAGFGLPRWWLVGFFGICTLRAWLVPSLGVMRGRKVTTKQLGYTEMIATLVLLAILIAGVLTS</sequence>
<feature type="transmembrane region" description="Helical" evidence="1">
    <location>
        <begin position="212"/>
        <end position="233"/>
    </location>
</feature>
<feature type="transmembrane region" description="Helical" evidence="1">
    <location>
        <begin position="245"/>
        <end position="263"/>
    </location>
</feature>
<dbReference type="InterPro" id="IPR025576">
    <property type="entry name" value="YwiC"/>
</dbReference>
<dbReference type="Proteomes" id="UP000678513">
    <property type="component" value="Chromosome"/>
</dbReference>
<feature type="transmembrane region" description="Helical" evidence="1">
    <location>
        <begin position="20"/>
        <end position="37"/>
    </location>
</feature>
<feature type="transmembrane region" description="Helical" evidence="1">
    <location>
        <begin position="155"/>
        <end position="174"/>
    </location>
</feature>
<name>A0ABX7Y434_9ACTN</name>
<protein>
    <submittedName>
        <fullName evidence="2">YwiC-like family protein</fullName>
    </submittedName>
</protein>
<feature type="transmembrane region" description="Helical" evidence="1">
    <location>
        <begin position="186"/>
        <end position="206"/>
    </location>
</feature>
<gene>
    <name evidence="2" type="ORF">J5A65_12600</name>
</gene>
<reference evidence="2 3" key="1">
    <citation type="submission" date="2021-03" db="EMBL/GenBank/DDBJ databases">
        <title>Human Oral Microbial Genomes.</title>
        <authorList>
            <person name="Johnston C.D."/>
            <person name="Chen T."/>
            <person name="Dewhirst F.E."/>
        </authorList>
    </citation>
    <scope>NUCLEOTIDE SEQUENCE [LARGE SCALE GENOMIC DNA]</scope>
    <source>
        <strain evidence="2 3">DSMZ 100122</strain>
    </source>
</reference>
<keyword evidence="1" id="KW-1133">Transmembrane helix</keyword>
<keyword evidence="1" id="KW-0812">Transmembrane</keyword>
<dbReference type="Pfam" id="PF14256">
    <property type="entry name" value="YwiC"/>
    <property type="match status" value="1"/>
</dbReference>
<accession>A0ABX7Y434</accession>
<dbReference type="RefSeq" id="WP_212322550.1">
    <property type="nucleotide sequence ID" value="NZ_AP024463.1"/>
</dbReference>
<organism evidence="2 3">
    <name type="scientific">Arachnia rubra</name>
    <dbReference type="NCBI Taxonomy" id="1547448"/>
    <lineage>
        <taxon>Bacteria</taxon>
        <taxon>Bacillati</taxon>
        <taxon>Actinomycetota</taxon>
        <taxon>Actinomycetes</taxon>
        <taxon>Propionibacteriales</taxon>
        <taxon>Propionibacteriaceae</taxon>
        <taxon>Arachnia</taxon>
    </lineage>
</organism>
<keyword evidence="1" id="KW-0472">Membrane</keyword>
<evidence type="ECO:0000313" key="3">
    <source>
        <dbReference type="Proteomes" id="UP000678513"/>
    </source>
</evidence>
<feature type="transmembrane region" description="Helical" evidence="1">
    <location>
        <begin position="43"/>
        <end position="66"/>
    </location>
</feature>
<feature type="transmembrane region" description="Helical" evidence="1">
    <location>
        <begin position="78"/>
        <end position="95"/>
    </location>
</feature>
<evidence type="ECO:0000256" key="1">
    <source>
        <dbReference type="SAM" id="Phobius"/>
    </source>
</evidence>
<dbReference type="EMBL" id="CP072384">
    <property type="protein sequence ID" value="QUC07746.1"/>
    <property type="molecule type" value="Genomic_DNA"/>
</dbReference>